<dbReference type="InterPro" id="IPR006620">
    <property type="entry name" value="Pro_4_hyd_alph"/>
</dbReference>
<feature type="domain" description="Prolyl 4-hydroxylase alpha subunit" evidence="6">
    <location>
        <begin position="8"/>
        <end position="177"/>
    </location>
</feature>
<dbReference type="InterPro" id="IPR044862">
    <property type="entry name" value="Pro_4_hyd_alph_FE2OG_OXY"/>
</dbReference>
<evidence type="ECO:0000313" key="7">
    <source>
        <dbReference type="EMBL" id="MDA3615306.1"/>
    </source>
</evidence>
<accession>A0ABT4UKD3</accession>
<protein>
    <submittedName>
        <fullName evidence="7">2OG-Fe(II) oxygenase</fullName>
    </submittedName>
</protein>
<keyword evidence="4" id="KW-0560">Oxidoreductase</keyword>
<keyword evidence="3" id="KW-0223">Dioxygenase</keyword>
<evidence type="ECO:0000256" key="5">
    <source>
        <dbReference type="ARBA" id="ARBA00023004"/>
    </source>
</evidence>
<dbReference type="PANTHER" id="PTHR10869:SF236">
    <property type="entry name" value="PROLYL 4-HYDROXYLASE ALPHA SUBUNIT DOMAIN-CONTAINING PROTEIN"/>
    <property type="match status" value="1"/>
</dbReference>
<reference evidence="7 8" key="1">
    <citation type="submission" date="2022-12" db="EMBL/GenBank/DDBJ databases">
        <title>Chitinophagaceae gen. sp. nov., a new member of the family Chitinophagaceae, isolated from soil in a chemical factory.</title>
        <authorList>
            <person name="Ke Z."/>
        </authorList>
    </citation>
    <scope>NUCLEOTIDE SEQUENCE [LARGE SCALE GENOMIC DNA]</scope>
    <source>
        <strain evidence="7 8">LY-5</strain>
    </source>
</reference>
<comment type="caution">
    <text evidence="7">The sequence shown here is derived from an EMBL/GenBank/DDBJ whole genome shotgun (WGS) entry which is preliminary data.</text>
</comment>
<dbReference type="InterPro" id="IPR045054">
    <property type="entry name" value="P4HA-like"/>
</dbReference>
<keyword evidence="2" id="KW-0479">Metal-binding</keyword>
<dbReference type="Pfam" id="PF13640">
    <property type="entry name" value="2OG-FeII_Oxy_3"/>
    <property type="match status" value="1"/>
</dbReference>
<evidence type="ECO:0000256" key="2">
    <source>
        <dbReference type="ARBA" id="ARBA00022723"/>
    </source>
</evidence>
<name>A0ABT4UKD3_9BACT</name>
<evidence type="ECO:0000256" key="4">
    <source>
        <dbReference type="ARBA" id="ARBA00023002"/>
    </source>
</evidence>
<dbReference type="EMBL" id="JAQGEF010000011">
    <property type="protein sequence ID" value="MDA3615306.1"/>
    <property type="molecule type" value="Genomic_DNA"/>
</dbReference>
<dbReference type="PANTHER" id="PTHR10869">
    <property type="entry name" value="PROLYL 4-HYDROXYLASE ALPHA SUBUNIT"/>
    <property type="match status" value="1"/>
</dbReference>
<dbReference type="Gene3D" id="2.60.120.620">
    <property type="entry name" value="q2cbj1_9rhob like domain"/>
    <property type="match status" value="1"/>
</dbReference>
<keyword evidence="5" id="KW-0408">Iron</keyword>
<evidence type="ECO:0000256" key="3">
    <source>
        <dbReference type="ARBA" id="ARBA00022964"/>
    </source>
</evidence>
<evidence type="ECO:0000313" key="8">
    <source>
        <dbReference type="Proteomes" id="UP001210231"/>
    </source>
</evidence>
<comment type="cofactor">
    <cofactor evidence="1">
        <name>L-ascorbate</name>
        <dbReference type="ChEBI" id="CHEBI:38290"/>
    </cofactor>
</comment>
<organism evidence="7 8">
    <name type="scientific">Polluticaenibacter yanchengensis</name>
    <dbReference type="NCBI Taxonomy" id="3014562"/>
    <lineage>
        <taxon>Bacteria</taxon>
        <taxon>Pseudomonadati</taxon>
        <taxon>Bacteroidota</taxon>
        <taxon>Chitinophagia</taxon>
        <taxon>Chitinophagales</taxon>
        <taxon>Chitinophagaceae</taxon>
        <taxon>Polluticaenibacter</taxon>
    </lineage>
</organism>
<proteinExistence type="predicted"/>
<gene>
    <name evidence="7" type="ORF">O3P16_10845</name>
</gene>
<evidence type="ECO:0000256" key="1">
    <source>
        <dbReference type="ARBA" id="ARBA00001961"/>
    </source>
</evidence>
<evidence type="ECO:0000259" key="6">
    <source>
        <dbReference type="SMART" id="SM00702"/>
    </source>
</evidence>
<dbReference type="Proteomes" id="UP001210231">
    <property type="component" value="Unassembled WGS sequence"/>
</dbReference>
<dbReference type="RefSeq" id="WP_407031631.1">
    <property type="nucleotide sequence ID" value="NZ_JAQGEF010000011.1"/>
</dbReference>
<dbReference type="SMART" id="SM00702">
    <property type="entry name" value="P4Hc"/>
    <property type="match status" value="1"/>
</dbReference>
<sequence length="185" mass="21665">MQLNQLTDKIFTIDQFWTVKECEDFISRSESIGYEPATIETEKGQIRVESVRNNNRVIYDDTSLADTIWQRLKPFAPAQIGNSKATGLNERFRFYKYQVGQEFKKHKDQSYIRNDIEASYFTFMIYLNDNYAGGETTFNELTIQPKQGMALIFFHPLEHEGSAVKQGIKYVLRSDIMFRLDLETE</sequence>
<keyword evidence="8" id="KW-1185">Reference proteome</keyword>